<dbReference type="Pfam" id="PF26572">
    <property type="entry name" value="DUF8185"/>
    <property type="match status" value="1"/>
</dbReference>
<dbReference type="Proteomes" id="UP000249340">
    <property type="component" value="Chromosome"/>
</dbReference>
<accession>A0A345SV60</accession>
<proteinExistence type="predicted"/>
<dbReference type="AlphaFoldDB" id="A0A345SV60"/>
<reference evidence="4" key="1">
    <citation type="submission" date="2018-07" db="EMBL/GenBank/DDBJ databases">
        <title>Streptacidiphilus bronchialis DSM 106435 chromosome.</title>
        <authorList>
            <person name="Batra D."/>
            <person name="Gulvik C.A."/>
        </authorList>
    </citation>
    <scope>NUCLEOTIDE SEQUENCE [LARGE SCALE GENOMIC DNA]</scope>
    <source>
        <strain evidence="4">DSM 106435</strain>
    </source>
</reference>
<evidence type="ECO:0000313" key="4">
    <source>
        <dbReference type="Proteomes" id="UP000249340"/>
    </source>
</evidence>
<evidence type="ECO:0000259" key="2">
    <source>
        <dbReference type="Pfam" id="PF26572"/>
    </source>
</evidence>
<dbReference type="OrthoDB" id="4801220at2"/>
<keyword evidence="4" id="KW-1185">Reference proteome</keyword>
<feature type="domain" description="DUF8185" evidence="2">
    <location>
        <begin position="115"/>
        <end position="221"/>
    </location>
</feature>
<dbReference type="InterPro" id="IPR058498">
    <property type="entry name" value="DUF8185"/>
</dbReference>
<dbReference type="KEGG" id="stri:C7M71_009335"/>
<name>A0A345SV60_9ACTN</name>
<dbReference type="Pfam" id="PF26035">
    <property type="entry name" value="DUF8010"/>
    <property type="match status" value="1"/>
</dbReference>
<protein>
    <submittedName>
        <fullName evidence="3">Uncharacterized protein</fullName>
    </submittedName>
</protein>
<gene>
    <name evidence="3" type="ORF">C7M71_009335</name>
</gene>
<evidence type="ECO:0000259" key="1">
    <source>
        <dbReference type="Pfam" id="PF26035"/>
    </source>
</evidence>
<sequence length="233" mass="23317">MTTLHLADSGEAADLASFLTRLLRYDRAAAVRLQAAPGGDGKGDGKAAGVLAVFGRVPLGSSGAVAVRTARLGGTVRPLDVTVSAGQLLEGLDEGSAVLGIPPGVTGPAWAGLLPPRGGWRCLGSLPPAPVAAAVAAAVGEFRARSEALSPEARTRAALDALADEIWSRPLDDAAAVPLRAAHAAQVLGFIRPGAELSVYAAGGWLRLSAPHGSVALRRVAAPGSGLGLTPLV</sequence>
<dbReference type="InterPro" id="IPR058323">
    <property type="entry name" value="DUF8010"/>
</dbReference>
<evidence type="ECO:0000313" key="3">
    <source>
        <dbReference type="EMBL" id="AXI77615.1"/>
    </source>
</evidence>
<dbReference type="RefSeq" id="WP_111491948.1">
    <property type="nucleotide sequence ID" value="NZ_CP031264.1"/>
</dbReference>
<organism evidence="3 4">
    <name type="scientific">Peterkaempfera bronchialis</name>
    <dbReference type="NCBI Taxonomy" id="2126346"/>
    <lineage>
        <taxon>Bacteria</taxon>
        <taxon>Bacillati</taxon>
        <taxon>Actinomycetota</taxon>
        <taxon>Actinomycetes</taxon>
        <taxon>Kitasatosporales</taxon>
        <taxon>Streptomycetaceae</taxon>
        <taxon>Peterkaempfera</taxon>
    </lineage>
</organism>
<feature type="domain" description="DUF8010" evidence="1">
    <location>
        <begin position="2"/>
        <end position="112"/>
    </location>
</feature>
<dbReference type="EMBL" id="CP031264">
    <property type="protein sequence ID" value="AXI77615.1"/>
    <property type="molecule type" value="Genomic_DNA"/>
</dbReference>